<evidence type="ECO:0000313" key="3">
    <source>
        <dbReference type="Proteomes" id="UP000288587"/>
    </source>
</evidence>
<dbReference type="OrthoDB" id="9880789at2"/>
<dbReference type="RefSeq" id="WP_127683907.1">
    <property type="nucleotide sequence ID" value="NZ_SACM01000005.1"/>
</dbReference>
<keyword evidence="1" id="KW-0812">Transmembrane</keyword>
<comment type="caution">
    <text evidence="2">The sequence shown here is derived from an EMBL/GenBank/DDBJ whole genome shotgun (WGS) entry which is preliminary data.</text>
</comment>
<gene>
    <name evidence="2" type="ORF">EOD73_15270</name>
</gene>
<dbReference type="Proteomes" id="UP000288587">
    <property type="component" value="Unassembled WGS sequence"/>
</dbReference>
<reference evidence="2 3" key="1">
    <citation type="submission" date="2019-01" db="EMBL/GenBank/DDBJ databases">
        <authorList>
            <person name="Chen W.-M."/>
        </authorList>
    </citation>
    <scope>NUCLEOTIDE SEQUENCE [LARGE SCALE GENOMIC DNA]</scope>
    <source>
        <strain evidence="2 3">CCP-18</strain>
    </source>
</reference>
<dbReference type="AlphaFoldDB" id="A0A3S2URV5"/>
<keyword evidence="3" id="KW-1185">Reference proteome</keyword>
<protein>
    <submittedName>
        <fullName evidence="2">Uncharacterized protein</fullName>
    </submittedName>
</protein>
<accession>A0A3S2URV5</accession>
<sequence>MNAVELSFLGLVAFAAVGLGLVIFFGTRARRAQELEGEALTVEQVRQALSRDLLPGPLVWGVWQGLLSAGAMCLRVRDGQGLPVANISYHALPMDGVRQSFEMADRRYECVSRGVLSGRSLLRDAQSGEILFSCEHRAFRLRFFRGDSDELLFELTGLTVFHSYARLMREGREVGRLLRLNEGAGAPVVLTLAEPGTPSLALCFVLLSPS</sequence>
<evidence type="ECO:0000256" key="1">
    <source>
        <dbReference type="SAM" id="Phobius"/>
    </source>
</evidence>
<proteinExistence type="predicted"/>
<feature type="transmembrane region" description="Helical" evidence="1">
    <location>
        <begin position="6"/>
        <end position="25"/>
    </location>
</feature>
<keyword evidence="1" id="KW-0472">Membrane</keyword>
<name>A0A3S2URV5_9BURK</name>
<evidence type="ECO:0000313" key="2">
    <source>
        <dbReference type="EMBL" id="RVT82926.1"/>
    </source>
</evidence>
<organism evidence="2 3">
    <name type="scientific">Inhella crocodyli</name>
    <dbReference type="NCBI Taxonomy" id="2499851"/>
    <lineage>
        <taxon>Bacteria</taxon>
        <taxon>Pseudomonadati</taxon>
        <taxon>Pseudomonadota</taxon>
        <taxon>Betaproteobacteria</taxon>
        <taxon>Burkholderiales</taxon>
        <taxon>Sphaerotilaceae</taxon>
        <taxon>Inhella</taxon>
    </lineage>
</organism>
<dbReference type="EMBL" id="SACM01000005">
    <property type="protein sequence ID" value="RVT82926.1"/>
    <property type="molecule type" value="Genomic_DNA"/>
</dbReference>
<keyword evidence="1" id="KW-1133">Transmembrane helix</keyword>